<accession>A0A4U0Q8Q0</accession>
<keyword evidence="3" id="KW-0804">Transcription</keyword>
<dbReference type="GO" id="GO:0003677">
    <property type="term" value="F:DNA binding"/>
    <property type="evidence" value="ECO:0007669"/>
    <property type="project" value="UniProtKB-KW"/>
</dbReference>
<feature type="domain" description="HTH luxR-type" evidence="4">
    <location>
        <begin position="169"/>
        <end position="234"/>
    </location>
</feature>
<dbReference type="Pfam" id="PF03472">
    <property type="entry name" value="Autoind_bind"/>
    <property type="match status" value="1"/>
</dbReference>
<evidence type="ECO:0000313" key="6">
    <source>
        <dbReference type="Proteomes" id="UP000310016"/>
    </source>
</evidence>
<dbReference type="Proteomes" id="UP000310016">
    <property type="component" value="Unassembled WGS sequence"/>
</dbReference>
<dbReference type="Gene3D" id="3.30.450.80">
    <property type="entry name" value="Transcription factor LuxR-like, autoinducer-binding domain"/>
    <property type="match status" value="1"/>
</dbReference>
<dbReference type="InterPro" id="IPR036693">
    <property type="entry name" value="TF_LuxR_autoind-bd_dom_sf"/>
</dbReference>
<dbReference type="InterPro" id="IPR005143">
    <property type="entry name" value="TF_LuxR_autoind-bd_dom"/>
</dbReference>
<dbReference type="PROSITE" id="PS00622">
    <property type="entry name" value="HTH_LUXR_1"/>
    <property type="match status" value="1"/>
</dbReference>
<dbReference type="Pfam" id="PF00196">
    <property type="entry name" value="GerE"/>
    <property type="match status" value="1"/>
</dbReference>
<name>A0A4U0Q8Q0_9NEIS</name>
<dbReference type="SUPFAM" id="SSF75516">
    <property type="entry name" value="Pheromone-binding domain of LuxR-like quorum-sensing transcription factors"/>
    <property type="match status" value="1"/>
</dbReference>
<evidence type="ECO:0000256" key="3">
    <source>
        <dbReference type="ARBA" id="ARBA00023163"/>
    </source>
</evidence>
<evidence type="ECO:0000259" key="4">
    <source>
        <dbReference type="PROSITE" id="PS50043"/>
    </source>
</evidence>
<dbReference type="GO" id="GO:0006355">
    <property type="term" value="P:regulation of DNA-templated transcription"/>
    <property type="evidence" value="ECO:0007669"/>
    <property type="project" value="InterPro"/>
</dbReference>
<keyword evidence="6" id="KW-1185">Reference proteome</keyword>
<comment type="caution">
    <text evidence="5">The sequence shown here is derived from an EMBL/GenBank/DDBJ whole genome shotgun (WGS) entry which is preliminary data.</text>
</comment>
<reference evidence="5 6" key="1">
    <citation type="submission" date="2019-04" db="EMBL/GenBank/DDBJ databases">
        <title>Chitiniphilus eburnea sp. nov., a novel chitinolytic bacterium isolated from aquaculture sludge.</title>
        <authorList>
            <person name="Sheng M."/>
        </authorList>
    </citation>
    <scope>NUCLEOTIDE SEQUENCE [LARGE SCALE GENOMIC DNA]</scope>
    <source>
        <strain evidence="5 6">HX-2-15</strain>
    </source>
</reference>
<dbReference type="InterPro" id="IPR016032">
    <property type="entry name" value="Sig_transdc_resp-reg_C-effctor"/>
</dbReference>
<dbReference type="OrthoDB" id="9774661at2"/>
<dbReference type="PRINTS" id="PR00038">
    <property type="entry name" value="HTHLUXR"/>
</dbReference>
<evidence type="ECO:0000256" key="2">
    <source>
        <dbReference type="ARBA" id="ARBA00023125"/>
    </source>
</evidence>
<dbReference type="SUPFAM" id="SSF46894">
    <property type="entry name" value="C-terminal effector domain of the bipartite response regulators"/>
    <property type="match status" value="1"/>
</dbReference>
<dbReference type="PROSITE" id="PS50043">
    <property type="entry name" value="HTH_LUXR_2"/>
    <property type="match status" value="1"/>
</dbReference>
<dbReference type="SMART" id="SM00421">
    <property type="entry name" value="HTH_LUXR"/>
    <property type="match status" value="1"/>
</dbReference>
<dbReference type="AlphaFoldDB" id="A0A4U0Q8Q0"/>
<evidence type="ECO:0000313" key="5">
    <source>
        <dbReference type="EMBL" id="TJZ77663.1"/>
    </source>
</evidence>
<protein>
    <submittedName>
        <fullName evidence="5">LuxR family transcriptional regulator</fullName>
    </submittedName>
</protein>
<dbReference type="PANTHER" id="PTHR44688">
    <property type="entry name" value="DNA-BINDING TRANSCRIPTIONAL ACTIVATOR DEVR_DOSR"/>
    <property type="match status" value="1"/>
</dbReference>
<proteinExistence type="predicted"/>
<dbReference type="InterPro" id="IPR036388">
    <property type="entry name" value="WH-like_DNA-bd_sf"/>
</dbReference>
<sequence length="237" mass="26031">MKSWAEDLLSSLEGIQDETQTFQKIETAAAALGFDYVAHGLRLPLPLSNPRTFIQSNYPIEWQQRYVAAGYLDSDPSVLHGRQSQAPLVWSREVFHNAPKLWEEANSFGLCVGWAQSSLDAQGVGSMLTLARSGEILTPEELAGKEFKMRWLVNITHLALSSAHKSEMRKAAPPSLTAREIEILKWTGDGKTSGEISDILSVSENTVNFHIKNAVAKLQTANKTAAVVRAAMLGLLN</sequence>
<keyword evidence="2" id="KW-0238">DNA-binding</keyword>
<dbReference type="RefSeq" id="WP_136772137.1">
    <property type="nucleotide sequence ID" value="NZ_CP156074.1"/>
</dbReference>
<dbReference type="CDD" id="cd06170">
    <property type="entry name" value="LuxR_C_like"/>
    <property type="match status" value="1"/>
</dbReference>
<dbReference type="Gene3D" id="1.10.10.10">
    <property type="entry name" value="Winged helix-like DNA-binding domain superfamily/Winged helix DNA-binding domain"/>
    <property type="match status" value="1"/>
</dbReference>
<organism evidence="5 6">
    <name type="scientific">Chitiniphilus eburneus</name>
    <dbReference type="NCBI Taxonomy" id="2571148"/>
    <lineage>
        <taxon>Bacteria</taxon>
        <taxon>Pseudomonadati</taxon>
        <taxon>Pseudomonadota</taxon>
        <taxon>Betaproteobacteria</taxon>
        <taxon>Neisseriales</taxon>
        <taxon>Chitinibacteraceae</taxon>
        <taxon>Chitiniphilus</taxon>
    </lineage>
</organism>
<dbReference type="EMBL" id="SUMF01000002">
    <property type="protein sequence ID" value="TJZ77663.1"/>
    <property type="molecule type" value="Genomic_DNA"/>
</dbReference>
<dbReference type="InterPro" id="IPR000792">
    <property type="entry name" value="Tscrpt_reg_LuxR_C"/>
</dbReference>
<keyword evidence="1" id="KW-0805">Transcription regulation</keyword>
<gene>
    <name evidence="5" type="ORF">FAZ21_04890</name>
</gene>
<evidence type="ECO:0000256" key="1">
    <source>
        <dbReference type="ARBA" id="ARBA00023015"/>
    </source>
</evidence>
<dbReference type="PANTHER" id="PTHR44688:SF16">
    <property type="entry name" value="DNA-BINDING TRANSCRIPTIONAL ACTIVATOR DEVR_DOSR"/>
    <property type="match status" value="1"/>
</dbReference>